<feature type="chain" id="PRO_5043955361" evidence="2">
    <location>
        <begin position="29"/>
        <end position="118"/>
    </location>
</feature>
<evidence type="ECO:0000313" key="4">
    <source>
        <dbReference type="Proteomes" id="UP001432322"/>
    </source>
</evidence>
<name>A0AAV5V2D6_9BILA</name>
<feature type="signal peptide" evidence="2">
    <location>
        <begin position="1"/>
        <end position="28"/>
    </location>
</feature>
<evidence type="ECO:0000256" key="1">
    <source>
        <dbReference type="SAM" id="MobiDB-lite"/>
    </source>
</evidence>
<dbReference type="EMBL" id="BTSY01000002">
    <property type="protein sequence ID" value="GMT13203.1"/>
    <property type="molecule type" value="Genomic_DNA"/>
</dbReference>
<comment type="caution">
    <text evidence="3">The sequence shown here is derived from an EMBL/GenBank/DDBJ whole genome shotgun (WGS) entry which is preliminary data.</text>
</comment>
<keyword evidence="4" id="KW-1185">Reference proteome</keyword>
<feature type="region of interest" description="Disordered" evidence="1">
    <location>
        <begin position="92"/>
        <end position="118"/>
    </location>
</feature>
<reference evidence="3" key="1">
    <citation type="submission" date="2023-10" db="EMBL/GenBank/DDBJ databases">
        <title>Genome assembly of Pristionchus species.</title>
        <authorList>
            <person name="Yoshida K."/>
            <person name="Sommer R.J."/>
        </authorList>
    </citation>
    <scope>NUCLEOTIDE SEQUENCE</scope>
    <source>
        <strain evidence="3">RS5133</strain>
    </source>
</reference>
<proteinExistence type="predicted"/>
<organism evidence="3 4">
    <name type="scientific">Pristionchus fissidentatus</name>
    <dbReference type="NCBI Taxonomy" id="1538716"/>
    <lineage>
        <taxon>Eukaryota</taxon>
        <taxon>Metazoa</taxon>
        <taxon>Ecdysozoa</taxon>
        <taxon>Nematoda</taxon>
        <taxon>Chromadorea</taxon>
        <taxon>Rhabditida</taxon>
        <taxon>Rhabditina</taxon>
        <taxon>Diplogasteromorpha</taxon>
        <taxon>Diplogasteroidea</taxon>
        <taxon>Neodiplogasteridae</taxon>
        <taxon>Pristionchus</taxon>
    </lineage>
</organism>
<feature type="non-terminal residue" evidence="3">
    <location>
        <position position="1"/>
    </location>
</feature>
<sequence length="118" mass="13379">RVEQSKLRFGMWALSFLLVSLAVSSLDGALVSREKRSYGFQFKYFKLTKRPTEAPVFEQNVPDTSFIVEKPASTSRPRMTLEEKFASELYRHGGAQSTRPPVFQPPTDPSSSSAWDFL</sequence>
<protein>
    <submittedName>
        <fullName evidence="3">Uncharacterized protein</fullName>
    </submittedName>
</protein>
<keyword evidence="2" id="KW-0732">Signal</keyword>
<dbReference type="AlphaFoldDB" id="A0AAV5V2D6"/>
<dbReference type="Proteomes" id="UP001432322">
    <property type="component" value="Unassembled WGS sequence"/>
</dbReference>
<evidence type="ECO:0000256" key="2">
    <source>
        <dbReference type="SAM" id="SignalP"/>
    </source>
</evidence>
<accession>A0AAV5V2D6</accession>
<evidence type="ECO:0000313" key="3">
    <source>
        <dbReference type="EMBL" id="GMT13203.1"/>
    </source>
</evidence>
<gene>
    <name evidence="3" type="ORF">PFISCL1PPCAC_4500</name>
</gene>
<feature type="compositionally biased region" description="Polar residues" evidence="1">
    <location>
        <begin position="109"/>
        <end position="118"/>
    </location>
</feature>